<dbReference type="Proteomes" id="UP001142592">
    <property type="component" value="Unassembled WGS sequence"/>
</dbReference>
<keyword evidence="3" id="KW-1185">Reference proteome</keyword>
<accession>A0A9X3I9X5</accession>
<comment type="caution">
    <text evidence="2">The sequence shown here is derived from an EMBL/GenBank/DDBJ whole genome shotgun (WGS) entry which is preliminary data.</text>
</comment>
<dbReference type="SUPFAM" id="SSF48452">
    <property type="entry name" value="TPR-like"/>
    <property type="match status" value="1"/>
</dbReference>
<sequence>MARRKNIRSKEQYHSAYELEKSGNQIAALKGYQKAVATDPTNVQAWNRQIIIFRKTKTKQQEINLIKTAIAEYQKTIESNYQNWLKSHQEKAEHTLELAKVLGLLETSGMPKTEHAILDKWETRKYLLEYRVKNARPKKAKSIKNTIDAKPVKKKNNKTAKPMPKIQSKRIGK</sequence>
<dbReference type="InterPro" id="IPR011990">
    <property type="entry name" value="TPR-like_helical_dom_sf"/>
</dbReference>
<evidence type="ECO:0000313" key="2">
    <source>
        <dbReference type="EMBL" id="MCX3265003.1"/>
    </source>
</evidence>
<dbReference type="AlphaFoldDB" id="A0A9X3I9X5"/>
<evidence type="ECO:0000313" key="3">
    <source>
        <dbReference type="Proteomes" id="UP001142592"/>
    </source>
</evidence>
<name>A0A9X3I9X5_9SPHI</name>
<proteinExistence type="predicted"/>
<feature type="region of interest" description="Disordered" evidence="1">
    <location>
        <begin position="139"/>
        <end position="173"/>
    </location>
</feature>
<reference evidence="2" key="1">
    <citation type="submission" date="2022-11" db="EMBL/GenBank/DDBJ databases">
        <authorList>
            <person name="Graham C."/>
            <person name="Newman J.D."/>
        </authorList>
    </citation>
    <scope>NUCLEOTIDE SEQUENCE</scope>
    <source>
        <strain evidence="2">DSM 19486</strain>
    </source>
</reference>
<dbReference type="EMBL" id="JAPJUH010000003">
    <property type="protein sequence ID" value="MCX3265003.1"/>
    <property type="molecule type" value="Genomic_DNA"/>
</dbReference>
<dbReference type="RefSeq" id="WP_010601976.1">
    <property type="nucleotide sequence ID" value="NZ_JAPJUH010000003.1"/>
</dbReference>
<evidence type="ECO:0008006" key="4">
    <source>
        <dbReference type="Google" id="ProtNLM"/>
    </source>
</evidence>
<gene>
    <name evidence="2" type="ORF">OQZ29_09615</name>
</gene>
<dbReference type="Gene3D" id="1.25.40.10">
    <property type="entry name" value="Tetratricopeptide repeat domain"/>
    <property type="match status" value="1"/>
</dbReference>
<protein>
    <recommendedName>
        <fullName evidence="4">Tetratricopeptide repeat protein</fullName>
    </recommendedName>
</protein>
<organism evidence="2 3">
    <name type="scientific">Pedobacter agri</name>
    <dbReference type="NCBI Taxonomy" id="454586"/>
    <lineage>
        <taxon>Bacteria</taxon>
        <taxon>Pseudomonadati</taxon>
        <taxon>Bacteroidota</taxon>
        <taxon>Sphingobacteriia</taxon>
        <taxon>Sphingobacteriales</taxon>
        <taxon>Sphingobacteriaceae</taxon>
        <taxon>Pedobacter</taxon>
    </lineage>
</organism>
<evidence type="ECO:0000256" key="1">
    <source>
        <dbReference type="SAM" id="MobiDB-lite"/>
    </source>
</evidence>